<comment type="caution">
    <text evidence="2">The sequence shown here is derived from an EMBL/GenBank/DDBJ whole genome shotgun (WGS) entry which is preliminary data.</text>
</comment>
<dbReference type="SUPFAM" id="SSF49785">
    <property type="entry name" value="Galactose-binding domain-like"/>
    <property type="match status" value="1"/>
</dbReference>
<protein>
    <recommendedName>
        <fullName evidence="4">PEP-CTERM protein-sorting domain-containing protein</fullName>
    </recommendedName>
</protein>
<evidence type="ECO:0000313" key="3">
    <source>
        <dbReference type="Proteomes" id="UP001500827"/>
    </source>
</evidence>
<dbReference type="NCBIfam" id="NF035944">
    <property type="entry name" value="PEPxxWA-CTERM"/>
    <property type="match status" value="1"/>
</dbReference>
<dbReference type="RefSeq" id="WP_344700393.1">
    <property type="nucleotide sequence ID" value="NZ_BAABBM010000001.1"/>
</dbReference>
<dbReference type="Proteomes" id="UP001500827">
    <property type="component" value="Unassembled WGS sequence"/>
</dbReference>
<evidence type="ECO:0000313" key="2">
    <source>
        <dbReference type="EMBL" id="GAA3908752.1"/>
    </source>
</evidence>
<name>A0ABP7LUF8_9SPHN</name>
<sequence length="201" mass="21164">MRKVILAAFGATAFGLSAPATATQELVTNGGFETGDFGGWLQTGLTSRTVVCGSSCAHSGSLGAALGATFGTGTLSQVLTTIPGQSYDVSFWLANEPDLPIYSFDFRWGGGTRLSLGSGSGPFGYSLETFTLIATDTATQIAFEFEHDRTFWYLDDVSVRATSGVPELGTWTMLLLGFGTVGLALRRRRSGKIGEVGQLHA</sequence>
<gene>
    <name evidence="2" type="ORF">GCM10022276_28810</name>
</gene>
<reference evidence="3" key="1">
    <citation type="journal article" date="2019" name="Int. J. Syst. Evol. Microbiol.">
        <title>The Global Catalogue of Microorganisms (GCM) 10K type strain sequencing project: providing services to taxonomists for standard genome sequencing and annotation.</title>
        <authorList>
            <consortium name="The Broad Institute Genomics Platform"/>
            <consortium name="The Broad Institute Genome Sequencing Center for Infectious Disease"/>
            <person name="Wu L."/>
            <person name="Ma J."/>
        </authorList>
    </citation>
    <scope>NUCLEOTIDE SEQUENCE [LARGE SCALE GENOMIC DNA]</scope>
    <source>
        <strain evidence="3">JCM 17543</strain>
    </source>
</reference>
<evidence type="ECO:0008006" key="4">
    <source>
        <dbReference type="Google" id="ProtNLM"/>
    </source>
</evidence>
<keyword evidence="1" id="KW-0732">Signal</keyword>
<proteinExistence type="predicted"/>
<feature type="chain" id="PRO_5046141758" description="PEP-CTERM protein-sorting domain-containing protein" evidence="1">
    <location>
        <begin position="23"/>
        <end position="201"/>
    </location>
</feature>
<dbReference type="Gene3D" id="2.60.120.260">
    <property type="entry name" value="Galactose-binding domain-like"/>
    <property type="match status" value="1"/>
</dbReference>
<feature type="signal peptide" evidence="1">
    <location>
        <begin position="1"/>
        <end position="22"/>
    </location>
</feature>
<keyword evidence="3" id="KW-1185">Reference proteome</keyword>
<dbReference type="InterPro" id="IPR008979">
    <property type="entry name" value="Galactose-bd-like_sf"/>
</dbReference>
<evidence type="ECO:0000256" key="1">
    <source>
        <dbReference type="SAM" id="SignalP"/>
    </source>
</evidence>
<dbReference type="EMBL" id="BAABBM010000001">
    <property type="protein sequence ID" value="GAA3908752.1"/>
    <property type="molecule type" value="Genomic_DNA"/>
</dbReference>
<accession>A0ABP7LUF8</accession>
<organism evidence="2 3">
    <name type="scientific">Sphingomonas limnosediminicola</name>
    <dbReference type="NCBI Taxonomy" id="940133"/>
    <lineage>
        <taxon>Bacteria</taxon>
        <taxon>Pseudomonadati</taxon>
        <taxon>Pseudomonadota</taxon>
        <taxon>Alphaproteobacteria</taxon>
        <taxon>Sphingomonadales</taxon>
        <taxon>Sphingomonadaceae</taxon>
        <taxon>Sphingomonas</taxon>
    </lineage>
</organism>